<keyword evidence="1" id="KW-0677">Repeat</keyword>
<keyword evidence="6" id="KW-1185">Reference proteome</keyword>
<dbReference type="EMBL" id="LFYR01001997">
    <property type="protein sequence ID" value="KMZ57938.1"/>
    <property type="molecule type" value="Genomic_DNA"/>
</dbReference>
<dbReference type="Proteomes" id="UP000036987">
    <property type="component" value="Unassembled WGS sequence"/>
</dbReference>
<reference evidence="6" key="1">
    <citation type="journal article" date="2016" name="Nature">
        <title>The genome of the seagrass Zostera marina reveals angiosperm adaptation to the sea.</title>
        <authorList>
            <person name="Olsen J.L."/>
            <person name="Rouze P."/>
            <person name="Verhelst B."/>
            <person name="Lin Y.-C."/>
            <person name="Bayer T."/>
            <person name="Collen J."/>
            <person name="Dattolo E."/>
            <person name="De Paoli E."/>
            <person name="Dittami S."/>
            <person name="Maumus F."/>
            <person name="Michel G."/>
            <person name="Kersting A."/>
            <person name="Lauritano C."/>
            <person name="Lohaus R."/>
            <person name="Toepel M."/>
            <person name="Tonon T."/>
            <person name="Vanneste K."/>
            <person name="Amirebrahimi M."/>
            <person name="Brakel J."/>
            <person name="Bostroem C."/>
            <person name="Chovatia M."/>
            <person name="Grimwood J."/>
            <person name="Jenkins J.W."/>
            <person name="Jueterbock A."/>
            <person name="Mraz A."/>
            <person name="Stam W.T."/>
            <person name="Tice H."/>
            <person name="Bornberg-Bauer E."/>
            <person name="Green P.J."/>
            <person name="Pearson G.A."/>
            <person name="Procaccini G."/>
            <person name="Duarte C.M."/>
            <person name="Schmutz J."/>
            <person name="Reusch T.B.H."/>
            <person name="Van de Peer Y."/>
        </authorList>
    </citation>
    <scope>NUCLEOTIDE SEQUENCE [LARGE SCALE GENOMIC DNA]</scope>
    <source>
        <strain evidence="6">cv. Finnish</strain>
    </source>
</reference>
<dbReference type="CDD" id="cd22460">
    <property type="entry name" value="KH-I_PEPPER_rpt2_like"/>
    <property type="match status" value="1"/>
</dbReference>
<name>A0A0K9NMV1_ZOSMR</name>
<dbReference type="GO" id="GO:0005737">
    <property type="term" value="C:cytoplasm"/>
    <property type="evidence" value="ECO:0000318"/>
    <property type="project" value="GO_Central"/>
</dbReference>
<evidence type="ECO:0000256" key="1">
    <source>
        <dbReference type="ARBA" id="ARBA00022737"/>
    </source>
</evidence>
<dbReference type="STRING" id="29655.A0A0K9NMV1"/>
<dbReference type="PROSITE" id="PS50084">
    <property type="entry name" value="KH_TYPE_1"/>
    <property type="match status" value="3"/>
</dbReference>
<feature type="region of interest" description="Disordered" evidence="3">
    <location>
        <begin position="423"/>
        <end position="445"/>
    </location>
</feature>
<gene>
    <name evidence="5" type="ORF">ZOSMA_80G00300</name>
</gene>
<accession>A0A0K9NMV1</accession>
<feature type="domain" description="K Homology" evidence="4">
    <location>
        <begin position="41"/>
        <end position="117"/>
    </location>
</feature>
<dbReference type="GO" id="GO:0003729">
    <property type="term" value="F:mRNA binding"/>
    <property type="evidence" value="ECO:0000318"/>
    <property type="project" value="GO_Central"/>
</dbReference>
<dbReference type="InterPro" id="IPR036612">
    <property type="entry name" value="KH_dom_type_1_sf"/>
</dbReference>
<dbReference type="InterPro" id="IPR004087">
    <property type="entry name" value="KH_dom"/>
</dbReference>
<proteinExistence type="predicted"/>
<evidence type="ECO:0000259" key="4">
    <source>
        <dbReference type="SMART" id="SM00322"/>
    </source>
</evidence>
<dbReference type="GO" id="GO:0005634">
    <property type="term" value="C:nucleus"/>
    <property type="evidence" value="ECO:0000318"/>
    <property type="project" value="GO_Central"/>
</dbReference>
<protein>
    <submittedName>
        <fullName evidence="5">Putative Poly(RC)-binding protein</fullName>
    </submittedName>
</protein>
<sequence>MADSDKNDEIPITQGDAEPIMSVDANEVLVKDGGKWPGWPGTNVFRILIPSHKVGLVIGLGGENIKKMCDETKSRIKILDIHPNCQERAVIISAKEIPSASFSPAMVGLHHVLRCVIAVSKGEDAHDRSSYKNNVAVRFLVTSLQARDLIGKQGLHIKSIQDSSQASIRVLDAIPPFALVNDKVVEIHGKRSGVYKSVEFISSHLRKYLVDQSVIPYFEIQMNRPEQYWNHSEEFRFSTSGGFNNEAPLMPPFVDVNFYQPSTDHHFPLMERRHQHVDYRRASPQMEDNSLIRNHAALPLPPPPPPLPPLCNEVTQYIHIPLAYAYVVIGVSGATISYIRRTTGAIITAQETRGVPGELTIEINGSLLQVQAAQEMIKQYLSIAFGPLSPLSPPLHAQTSEVPVVQGYYPHPNQTSVVHMPTNPGMSAPPPAVNYNPSYENKHGY</sequence>
<evidence type="ECO:0000256" key="3">
    <source>
        <dbReference type="SAM" id="MobiDB-lite"/>
    </source>
</evidence>
<dbReference type="AlphaFoldDB" id="A0A0K9NMV1"/>
<dbReference type="SMART" id="SM00322">
    <property type="entry name" value="KH"/>
    <property type="match status" value="3"/>
</dbReference>
<dbReference type="OrthoDB" id="442947at2759"/>
<keyword evidence="2" id="KW-0694">RNA-binding</keyword>
<dbReference type="Gene3D" id="3.30.1370.10">
    <property type="entry name" value="K Homology domain, type 1"/>
    <property type="match status" value="3"/>
</dbReference>
<feature type="domain" description="K Homology" evidence="4">
    <location>
        <begin position="312"/>
        <end position="382"/>
    </location>
</feature>
<feature type="domain" description="K Homology" evidence="4">
    <location>
        <begin position="133"/>
        <end position="206"/>
    </location>
</feature>
<evidence type="ECO:0000313" key="5">
    <source>
        <dbReference type="EMBL" id="KMZ57938.1"/>
    </source>
</evidence>
<dbReference type="OMA" id="CMAGITI"/>
<dbReference type="SUPFAM" id="SSF54791">
    <property type="entry name" value="Eukaryotic type KH-domain (KH-domain type I)"/>
    <property type="match status" value="3"/>
</dbReference>
<comment type="caution">
    <text evidence="5">The sequence shown here is derived from an EMBL/GenBank/DDBJ whole genome shotgun (WGS) entry which is preliminary data.</text>
</comment>
<dbReference type="CDD" id="cd22459">
    <property type="entry name" value="KH-I_PEPPER_rpt1_like"/>
    <property type="match status" value="1"/>
</dbReference>
<organism evidence="5 6">
    <name type="scientific">Zostera marina</name>
    <name type="common">Eelgrass</name>
    <dbReference type="NCBI Taxonomy" id="29655"/>
    <lineage>
        <taxon>Eukaryota</taxon>
        <taxon>Viridiplantae</taxon>
        <taxon>Streptophyta</taxon>
        <taxon>Embryophyta</taxon>
        <taxon>Tracheophyta</taxon>
        <taxon>Spermatophyta</taxon>
        <taxon>Magnoliopsida</taxon>
        <taxon>Liliopsida</taxon>
        <taxon>Zosteraceae</taxon>
        <taxon>Zostera</taxon>
    </lineage>
</organism>
<evidence type="ECO:0000256" key="2">
    <source>
        <dbReference type="PROSITE-ProRule" id="PRU00117"/>
    </source>
</evidence>
<dbReference type="PANTHER" id="PTHR10288">
    <property type="entry name" value="KH DOMAIN CONTAINING RNA BINDING PROTEIN"/>
    <property type="match status" value="1"/>
</dbReference>
<dbReference type="Pfam" id="PF00013">
    <property type="entry name" value="KH_1"/>
    <property type="match status" value="3"/>
</dbReference>
<evidence type="ECO:0000313" key="6">
    <source>
        <dbReference type="Proteomes" id="UP000036987"/>
    </source>
</evidence>
<dbReference type="InterPro" id="IPR004088">
    <property type="entry name" value="KH_dom_type_1"/>
</dbReference>